<protein>
    <submittedName>
        <fullName evidence="1">Uncharacterized protein</fullName>
    </submittedName>
</protein>
<dbReference type="GO" id="GO:0005615">
    <property type="term" value="C:extracellular space"/>
    <property type="evidence" value="ECO:0007669"/>
    <property type="project" value="TreeGrafter"/>
</dbReference>
<dbReference type="InterPro" id="IPR038606">
    <property type="entry name" value="To_sf"/>
</dbReference>
<reference evidence="1 2" key="1">
    <citation type="journal article" date="2024" name="Insects">
        <title>An Improved Chromosome-Level Genome Assembly of the Firefly Pyrocoelia pectoralis.</title>
        <authorList>
            <person name="Fu X."/>
            <person name="Meyer-Rochow V.B."/>
            <person name="Ballantyne L."/>
            <person name="Zhu X."/>
        </authorList>
    </citation>
    <scope>NUCLEOTIDE SEQUENCE [LARGE SCALE GENOMIC DNA]</scope>
    <source>
        <strain evidence="1">XCY_ONT2</strain>
    </source>
</reference>
<organism evidence="1 2">
    <name type="scientific">Pyrocoelia pectoralis</name>
    <dbReference type="NCBI Taxonomy" id="417401"/>
    <lineage>
        <taxon>Eukaryota</taxon>
        <taxon>Metazoa</taxon>
        <taxon>Ecdysozoa</taxon>
        <taxon>Arthropoda</taxon>
        <taxon>Hexapoda</taxon>
        <taxon>Insecta</taxon>
        <taxon>Pterygota</taxon>
        <taxon>Neoptera</taxon>
        <taxon>Endopterygota</taxon>
        <taxon>Coleoptera</taxon>
        <taxon>Polyphaga</taxon>
        <taxon>Elateriformia</taxon>
        <taxon>Elateroidea</taxon>
        <taxon>Lampyridae</taxon>
        <taxon>Lampyrinae</taxon>
        <taxon>Pyrocoelia</taxon>
    </lineage>
</organism>
<evidence type="ECO:0000313" key="1">
    <source>
        <dbReference type="EMBL" id="KAK5638092.1"/>
    </source>
</evidence>
<name>A0AAN7ZC31_9COLE</name>
<dbReference type="Gene3D" id="3.15.10.30">
    <property type="entry name" value="Haemolymph juvenile hormone binding protein"/>
    <property type="match status" value="1"/>
</dbReference>
<dbReference type="PANTHER" id="PTHR11008">
    <property type="entry name" value="PROTEIN TAKEOUT-LIKE PROTEIN"/>
    <property type="match status" value="1"/>
</dbReference>
<dbReference type="Pfam" id="PF06585">
    <property type="entry name" value="JHBP"/>
    <property type="match status" value="1"/>
</dbReference>
<dbReference type="EMBL" id="JAVRBK010000010">
    <property type="protein sequence ID" value="KAK5638092.1"/>
    <property type="molecule type" value="Genomic_DNA"/>
</dbReference>
<dbReference type="PANTHER" id="PTHR11008:SF32">
    <property type="entry name" value="CIRCADIAN CLOCK-CONTROLLED PROTEIN DAYWAKE-RELATED"/>
    <property type="match status" value="1"/>
</dbReference>
<accession>A0AAN7ZC31</accession>
<dbReference type="AlphaFoldDB" id="A0AAN7ZC31"/>
<gene>
    <name evidence="1" type="ORF">RI129_012387</name>
</gene>
<evidence type="ECO:0000313" key="2">
    <source>
        <dbReference type="Proteomes" id="UP001329430"/>
    </source>
</evidence>
<sequence>MSFNTYVPTVTMFADYDFDGYILFLPMVGNGKVTITTINVTLEIDMAGEVVTIKEERYAKLNSLNISMDPFDCKVEFTNLFNGDEQLGAEMNHILSANCLAIYHDVRAGYEESGAAACKSFLDQLFTKVPYNNLFPL</sequence>
<dbReference type="InterPro" id="IPR010562">
    <property type="entry name" value="Haemolymph_juvenile_hormone-bd"/>
</dbReference>
<proteinExistence type="predicted"/>
<dbReference type="Proteomes" id="UP001329430">
    <property type="component" value="Chromosome 10"/>
</dbReference>
<comment type="caution">
    <text evidence="1">The sequence shown here is derived from an EMBL/GenBank/DDBJ whole genome shotgun (WGS) entry which is preliminary data.</text>
</comment>
<keyword evidence="2" id="KW-1185">Reference proteome</keyword>